<comment type="caution">
    <text evidence="4">The sequence shown here is derived from an EMBL/GenBank/DDBJ whole genome shotgun (WGS) entry which is preliminary data.</text>
</comment>
<dbReference type="SUPFAM" id="SSF55874">
    <property type="entry name" value="ATPase domain of HSP90 chaperone/DNA topoisomerase II/histidine kinase"/>
    <property type="match status" value="1"/>
</dbReference>
<evidence type="ECO:0000313" key="5">
    <source>
        <dbReference type="Proteomes" id="UP001220324"/>
    </source>
</evidence>
<dbReference type="PANTHER" id="PTHR10073">
    <property type="entry name" value="DNA MISMATCH REPAIR PROTEIN MLH, PMS, MUTL"/>
    <property type="match status" value="1"/>
</dbReference>
<evidence type="ECO:0000256" key="2">
    <source>
        <dbReference type="SAM" id="MobiDB-lite"/>
    </source>
</evidence>
<keyword evidence="5" id="KW-1185">Reference proteome</keyword>
<dbReference type="EMBL" id="JAQIZZ010000001">
    <property type="protein sequence ID" value="KAJ5556815.1"/>
    <property type="molecule type" value="Genomic_DNA"/>
</dbReference>
<feature type="compositionally biased region" description="Basic and acidic residues" evidence="2">
    <location>
        <begin position="504"/>
        <end position="514"/>
    </location>
</feature>
<evidence type="ECO:0000313" key="4">
    <source>
        <dbReference type="EMBL" id="KAJ5556815.1"/>
    </source>
</evidence>
<protein>
    <recommendedName>
        <fullName evidence="3">MutL C-terminal dimerisation domain-containing protein</fullName>
    </recommendedName>
</protein>
<dbReference type="GO" id="GO:0140664">
    <property type="term" value="F:ATP-dependent DNA damage sensor activity"/>
    <property type="evidence" value="ECO:0007669"/>
    <property type="project" value="InterPro"/>
</dbReference>
<reference evidence="4 5" key="1">
    <citation type="journal article" date="2023" name="IMA Fungus">
        <title>Comparative genomic study of the Penicillium genus elucidates a diverse pangenome and 15 lateral gene transfer events.</title>
        <authorList>
            <person name="Petersen C."/>
            <person name="Sorensen T."/>
            <person name="Nielsen M.R."/>
            <person name="Sondergaard T.E."/>
            <person name="Sorensen J.L."/>
            <person name="Fitzpatrick D.A."/>
            <person name="Frisvad J.C."/>
            <person name="Nielsen K.L."/>
        </authorList>
    </citation>
    <scope>NUCLEOTIDE SEQUENCE [LARGE SCALE GENOMIC DNA]</scope>
    <source>
        <strain evidence="4 5">IBT 35679</strain>
    </source>
</reference>
<dbReference type="Proteomes" id="UP001220324">
    <property type="component" value="Unassembled WGS sequence"/>
</dbReference>
<dbReference type="AlphaFoldDB" id="A0AAD6D8A6"/>
<dbReference type="InterPro" id="IPR042120">
    <property type="entry name" value="MutL_C_dimsub"/>
</dbReference>
<name>A0AAD6D8A6_9EURO</name>
<dbReference type="SUPFAM" id="SSF118116">
    <property type="entry name" value="DNA mismatch repair protein MutL"/>
    <property type="match status" value="1"/>
</dbReference>
<feature type="compositionally biased region" description="Polar residues" evidence="2">
    <location>
        <begin position="434"/>
        <end position="449"/>
    </location>
</feature>
<organism evidence="4 5">
    <name type="scientific">Penicillium frequentans</name>
    <dbReference type="NCBI Taxonomy" id="3151616"/>
    <lineage>
        <taxon>Eukaryota</taxon>
        <taxon>Fungi</taxon>
        <taxon>Dikarya</taxon>
        <taxon>Ascomycota</taxon>
        <taxon>Pezizomycotina</taxon>
        <taxon>Eurotiomycetes</taxon>
        <taxon>Eurotiomycetidae</taxon>
        <taxon>Eurotiales</taxon>
        <taxon>Aspergillaceae</taxon>
        <taxon>Penicillium</taxon>
    </lineage>
</organism>
<evidence type="ECO:0000256" key="1">
    <source>
        <dbReference type="ARBA" id="ARBA00006082"/>
    </source>
</evidence>
<dbReference type="GO" id="GO:0005524">
    <property type="term" value="F:ATP binding"/>
    <property type="evidence" value="ECO:0007669"/>
    <property type="project" value="InterPro"/>
</dbReference>
<dbReference type="Pfam" id="PF13589">
    <property type="entry name" value="HATPase_c_3"/>
    <property type="match status" value="1"/>
</dbReference>
<dbReference type="PANTHER" id="PTHR10073:SF47">
    <property type="entry name" value="DNA MISMATCH REPAIR PROTEIN MLH3"/>
    <property type="match status" value="1"/>
</dbReference>
<evidence type="ECO:0000259" key="3">
    <source>
        <dbReference type="SMART" id="SM00853"/>
    </source>
</evidence>
<feature type="compositionally biased region" description="Polar residues" evidence="2">
    <location>
        <begin position="484"/>
        <end position="493"/>
    </location>
</feature>
<dbReference type="GO" id="GO:0006298">
    <property type="term" value="P:mismatch repair"/>
    <property type="evidence" value="ECO:0007669"/>
    <property type="project" value="InterPro"/>
</dbReference>
<feature type="region of interest" description="Disordered" evidence="2">
    <location>
        <begin position="481"/>
        <end position="536"/>
    </location>
</feature>
<dbReference type="InterPro" id="IPR038973">
    <property type="entry name" value="MutL/Mlh/Pms-like"/>
</dbReference>
<feature type="region of interest" description="Disordered" evidence="2">
    <location>
        <begin position="403"/>
        <end position="460"/>
    </location>
</feature>
<gene>
    <name evidence="4" type="ORF">N7494_000730</name>
</gene>
<accession>A0AAD6D8A6</accession>
<sequence>MASSRTRIQALPPDVAAKIKSSISITHLNGVILELVKNALDANASTVHMSVDFKRGGCIIEDDGDGIRSVEFESTGGLGKAHHTSRFQNPGKYGHRGLFLSALSALSLLTVTSCHIHQQTTNSVIFHRSTPVARLIPAPAHQNLRFSEHGTCVTVNDLFGNMPVRVKRRALVLERPDELDREWDNLRYSLASLMLANPLLSKLVLSDAERGKRVSIRLNRSIQDGHADVGNTVDLSRIGSILAQSGMITSRNMDSWHVISAKIPDLTICAAISIVPSPSKRLQFISLGNDPVLSNGANLLYNEINRLISLSDFGSSGNISRSTTATCPSPVLGNSEAPSSISGKTWAKPVNKWPMFYIRIDTSTTLPLGDDGDEVPPSSDKSFQRVTDLLEAMILEFLKQQNMRPRITKRQGKISDQAQEGPSVGHNRSRSSSKQRCAGSSTKEGSSDNLKLPSFQRPQTVNTCQNLNNWSRVKTAKGLDTHVLPSQDTSNRLRGQLLSLPERPQSRPLREENAINKSLGISREHSKAAGQESEDEFQIKDTLIPWINQRTGKTHMINSRTGQTVGPTVASSFTRPTLLGSTQANSSSPKVWVENLLKAWDNPTYTRTEMPLPSYDLEADYFNPDGSSRNCRHDIGALEAAGVAKFKGKLQRQSLLNATIIAQVDQKYILAKLGAAPSQSADIQEAILVLIDQHAADERCRIEQLFGEMFIPTESPYETKVRTVEINPIAFKISSTEATLFYKYSSFFQDWGIYYNMGETSASESTVFVHLLPVLIAERCRLEPTLIVELLRREIWTNEEGGRKPLGAVMASGDSQTERHGMTFDETESFPMDLSTPHSWIQRMSGCPHGILDLLNSRACRSAIMFNDPLSIEDCRTLISRLARCAFPFQCAHGRPSMIPILDLRPRPEYEAGSFDGGMAVDCDDYDGSGMSFIEAFQAKFVH</sequence>
<proteinExistence type="inferred from homology"/>
<dbReference type="GO" id="GO:0032300">
    <property type="term" value="C:mismatch repair complex"/>
    <property type="evidence" value="ECO:0007669"/>
    <property type="project" value="InterPro"/>
</dbReference>
<dbReference type="SMART" id="SM00853">
    <property type="entry name" value="MutL_C"/>
    <property type="match status" value="1"/>
</dbReference>
<dbReference type="InterPro" id="IPR036890">
    <property type="entry name" value="HATPase_C_sf"/>
</dbReference>
<feature type="domain" description="MutL C-terminal dimerisation" evidence="3">
    <location>
        <begin position="660"/>
        <end position="870"/>
    </location>
</feature>
<comment type="similarity">
    <text evidence="1">Belongs to the DNA mismatch repair MutL/HexB family.</text>
</comment>
<dbReference type="Gene3D" id="3.30.565.10">
    <property type="entry name" value="Histidine kinase-like ATPase, C-terminal domain"/>
    <property type="match status" value="1"/>
</dbReference>
<dbReference type="InterPro" id="IPR014790">
    <property type="entry name" value="MutL_C"/>
</dbReference>
<dbReference type="GO" id="GO:0016887">
    <property type="term" value="F:ATP hydrolysis activity"/>
    <property type="evidence" value="ECO:0007669"/>
    <property type="project" value="InterPro"/>
</dbReference>
<dbReference type="InterPro" id="IPR037198">
    <property type="entry name" value="MutL_C_sf"/>
</dbReference>
<dbReference type="Gene3D" id="3.30.1540.20">
    <property type="entry name" value="MutL, C-terminal domain, dimerisation subdomain"/>
    <property type="match status" value="1"/>
</dbReference>